<feature type="domain" description="F-box" evidence="1">
    <location>
        <begin position="16"/>
        <end position="87"/>
    </location>
</feature>
<evidence type="ECO:0000259" key="1">
    <source>
        <dbReference type="Pfam" id="PF12937"/>
    </source>
</evidence>
<keyword evidence="3" id="KW-1185">Reference proteome</keyword>
<proteinExistence type="predicted"/>
<evidence type="ECO:0000313" key="2">
    <source>
        <dbReference type="EMBL" id="KAE9396010.1"/>
    </source>
</evidence>
<protein>
    <recommendedName>
        <fullName evidence="1">F-box domain-containing protein</fullName>
    </recommendedName>
</protein>
<gene>
    <name evidence="2" type="ORF">BT96DRAFT_997176</name>
</gene>
<dbReference type="Proteomes" id="UP000799118">
    <property type="component" value="Unassembled WGS sequence"/>
</dbReference>
<evidence type="ECO:0000313" key="3">
    <source>
        <dbReference type="Proteomes" id="UP000799118"/>
    </source>
</evidence>
<organism evidence="2 3">
    <name type="scientific">Gymnopus androsaceus JB14</name>
    <dbReference type="NCBI Taxonomy" id="1447944"/>
    <lineage>
        <taxon>Eukaryota</taxon>
        <taxon>Fungi</taxon>
        <taxon>Dikarya</taxon>
        <taxon>Basidiomycota</taxon>
        <taxon>Agaricomycotina</taxon>
        <taxon>Agaricomycetes</taxon>
        <taxon>Agaricomycetidae</taxon>
        <taxon>Agaricales</taxon>
        <taxon>Marasmiineae</taxon>
        <taxon>Omphalotaceae</taxon>
        <taxon>Gymnopus</taxon>
    </lineage>
</organism>
<dbReference type="AlphaFoldDB" id="A0A6A4HDY0"/>
<name>A0A6A4HDY0_9AGAR</name>
<accession>A0A6A4HDY0</accession>
<reference evidence="2" key="1">
    <citation type="journal article" date="2019" name="Environ. Microbiol.">
        <title>Fungal ecological strategies reflected in gene transcription - a case study of two litter decomposers.</title>
        <authorList>
            <person name="Barbi F."/>
            <person name="Kohler A."/>
            <person name="Barry K."/>
            <person name="Baskaran P."/>
            <person name="Daum C."/>
            <person name="Fauchery L."/>
            <person name="Ihrmark K."/>
            <person name="Kuo A."/>
            <person name="LaButti K."/>
            <person name="Lipzen A."/>
            <person name="Morin E."/>
            <person name="Grigoriev I.V."/>
            <person name="Henrissat B."/>
            <person name="Lindahl B."/>
            <person name="Martin F."/>
        </authorList>
    </citation>
    <scope>NUCLEOTIDE SEQUENCE</scope>
    <source>
        <strain evidence="2">JB14</strain>
    </source>
</reference>
<dbReference type="InterPro" id="IPR001810">
    <property type="entry name" value="F-box_dom"/>
</dbReference>
<sequence length="333" mass="37962">MEEAKSSFKKSKADLAAIPEELWLEIFQFTCGISRSVIEDTPKLLSFPVPSHQKTLHKRKASLLRLMRVCKLWHRIALPFLYEHIVISSDLRMVSFGHESIEMEIFTSLLLLLPNLRILIIESNYLPPSLYQTQALTNTTIQTATFPMFESFGSHRRFLGNATNVAVTLPNLRQVHFTEPQHDFHDFVNNGLNAQIGIFRSVTSVLISPNFKNTYTYLFRIIAAFFPSVQYIGIQCDFADLNRPFDPAHGNTPLYVPPTVHTLGFWFCKPQAKNATYRALCHTLSQIHGDALKVIRFGERTVVDLRGRPFASALVNETLQAKGWRMEGGDMYV</sequence>
<dbReference type="Pfam" id="PF12937">
    <property type="entry name" value="F-box-like"/>
    <property type="match status" value="1"/>
</dbReference>
<dbReference type="CDD" id="cd09917">
    <property type="entry name" value="F-box_SF"/>
    <property type="match status" value="1"/>
</dbReference>
<dbReference type="EMBL" id="ML769521">
    <property type="protein sequence ID" value="KAE9396010.1"/>
    <property type="molecule type" value="Genomic_DNA"/>
</dbReference>
<dbReference type="OrthoDB" id="3232644at2759"/>
<dbReference type="Gene3D" id="1.20.1280.50">
    <property type="match status" value="1"/>
</dbReference>